<keyword evidence="3" id="KW-1185">Reference proteome</keyword>
<evidence type="ECO:0000256" key="1">
    <source>
        <dbReference type="SAM" id="MobiDB-lite"/>
    </source>
</evidence>
<dbReference type="Proteomes" id="UP000770661">
    <property type="component" value="Unassembled WGS sequence"/>
</dbReference>
<accession>A0A8J4XVJ1</accession>
<evidence type="ECO:0000313" key="3">
    <source>
        <dbReference type="Proteomes" id="UP000770661"/>
    </source>
</evidence>
<feature type="compositionally biased region" description="Polar residues" evidence="1">
    <location>
        <begin position="80"/>
        <end position="89"/>
    </location>
</feature>
<sequence length="236" mass="24990">MAIPPLHRQDSSRPPFPPGKMQSTGTQKPSPGRRKKIQESAKILGGGVRSGLTYPATQEGRQGAPEKECIRPVAHLRTPGSENSISTSPLPEEYPPSHGSPGPPHTSASLTGFKPNPGGGPGESPRGCCTDHSTFPQRLSGRQGVCTRSQDAAPTIAENAPKKPPGRPPLLPCGPQNRPQCCPFAGRNITLPPPTRYGRLWNPWCARPTASHPPFPGRPLNRGKAAASGTNAIKQQ</sequence>
<proteinExistence type="predicted"/>
<feature type="compositionally biased region" description="Pro residues" evidence="1">
    <location>
        <begin position="162"/>
        <end position="172"/>
    </location>
</feature>
<protein>
    <submittedName>
        <fullName evidence="2">Uncharacterized protein</fullName>
    </submittedName>
</protein>
<comment type="caution">
    <text evidence="2">The sequence shown here is derived from an EMBL/GenBank/DDBJ whole genome shotgun (WGS) entry which is preliminary data.</text>
</comment>
<evidence type="ECO:0000313" key="2">
    <source>
        <dbReference type="EMBL" id="KAG0706837.1"/>
    </source>
</evidence>
<organism evidence="2 3">
    <name type="scientific">Chionoecetes opilio</name>
    <name type="common">Atlantic snow crab</name>
    <name type="synonym">Cancer opilio</name>
    <dbReference type="NCBI Taxonomy" id="41210"/>
    <lineage>
        <taxon>Eukaryota</taxon>
        <taxon>Metazoa</taxon>
        <taxon>Ecdysozoa</taxon>
        <taxon>Arthropoda</taxon>
        <taxon>Crustacea</taxon>
        <taxon>Multicrustacea</taxon>
        <taxon>Malacostraca</taxon>
        <taxon>Eumalacostraca</taxon>
        <taxon>Eucarida</taxon>
        <taxon>Decapoda</taxon>
        <taxon>Pleocyemata</taxon>
        <taxon>Brachyura</taxon>
        <taxon>Eubrachyura</taxon>
        <taxon>Majoidea</taxon>
        <taxon>Majidae</taxon>
        <taxon>Chionoecetes</taxon>
    </lineage>
</organism>
<dbReference type="EMBL" id="JACEEZ010024902">
    <property type="protein sequence ID" value="KAG0706837.1"/>
    <property type="molecule type" value="Genomic_DNA"/>
</dbReference>
<reference evidence="2" key="1">
    <citation type="submission" date="2020-07" db="EMBL/GenBank/DDBJ databases">
        <title>The High-quality genome of the commercially important snow crab, Chionoecetes opilio.</title>
        <authorList>
            <person name="Jeong J.-H."/>
            <person name="Ryu S."/>
        </authorList>
    </citation>
    <scope>NUCLEOTIDE SEQUENCE</scope>
    <source>
        <strain evidence="2">MADBK_172401_WGS</strain>
        <tissue evidence="2">Digestive gland</tissue>
    </source>
</reference>
<name>A0A8J4XVJ1_CHIOP</name>
<feature type="region of interest" description="Disordered" evidence="1">
    <location>
        <begin position="210"/>
        <end position="236"/>
    </location>
</feature>
<dbReference type="AlphaFoldDB" id="A0A8J4XVJ1"/>
<feature type="region of interest" description="Disordered" evidence="1">
    <location>
        <begin position="1"/>
        <end position="176"/>
    </location>
</feature>
<gene>
    <name evidence="2" type="ORF">GWK47_024280</name>
</gene>